<evidence type="ECO:0000256" key="9">
    <source>
        <dbReference type="ARBA" id="ARBA00023172"/>
    </source>
</evidence>
<dbReference type="GO" id="GO:0030915">
    <property type="term" value="C:Smc5-Smc6 complex"/>
    <property type="evidence" value="ECO:0007669"/>
    <property type="project" value="TreeGrafter"/>
</dbReference>
<dbReference type="PANTHER" id="PTHR19306">
    <property type="entry name" value="STRUCTURAL MAINTENANCE OF CHROMOSOMES 5,6 SMC5, SMC6"/>
    <property type="match status" value="1"/>
</dbReference>
<gene>
    <name evidence="14" type="ORF">KI387_000693</name>
</gene>
<organism evidence="14 15">
    <name type="scientific">Taxus chinensis</name>
    <name type="common">Chinese yew</name>
    <name type="synonym">Taxus wallichiana var. chinensis</name>
    <dbReference type="NCBI Taxonomy" id="29808"/>
    <lineage>
        <taxon>Eukaryota</taxon>
        <taxon>Viridiplantae</taxon>
        <taxon>Streptophyta</taxon>
        <taxon>Embryophyta</taxon>
        <taxon>Tracheophyta</taxon>
        <taxon>Spermatophyta</taxon>
        <taxon>Pinopsida</taxon>
        <taxon>Pinidae</taxon>
        <taxon>Conifers II</taxon>
        <taxon>Cupressales</taxon>
        <taxon>Taxaceae</taxon>
        <taxon>Taxus</taxon>
    </lineage>
</organism>
<evidence type="ECO:0000256" key="5">
    <source>
        <dbReference type="ARBA" id="ARBA00022741"/>
    </source>
</evidence>
<dbReference type="EMBL" id="JAHRHJ020000001">
    <property type="protein sequence ID" value="KAH9328585.1"/>
    <property type="molecule type" value="Genomic_DNA"/>
</dbReference>
<feature type="coiled-coil region" evidence="12">
    <location>
        <begin position="732"/>
        <end position="844"/>
    </location>
</feature>
<proteinExistence type="inferred from homology"/>
<reference evidence="14 15" key="1">
    <citation type="journal article" date="2021" name="Nat. Plants">
        <title>The Taxus genome provides insights into paclitaxel biosynthesis.</title>
        <authorList>
            <person name="Xiong X."/>
            <person name="Gou J."/>
            <person name="Liao Q."/>
            <person name="Li Y."/>
            <person name="Zhou Q."/>
            <person name="Bi G."/>
            <person name="Li C."/>
            <person name="Du R."/>
            <person name="Wang X."/>
            <person name="Sun T."/>
            <person name="Guo L."/>
            <person name="Liang H."/>
            <person name="Lu P."/>
            <person name="Wu Y."/>
            <person name="Zhang Z."/>
            <person name="Ro D.K."/>
            <person name="Shang Y."/>
            <person name="Huang S."/>
            <person name="Yan J."/>
        </authorList>
    </citation>
    <scope>NUCLEOTIDE SEQUENCE [LARGE SCALE GENOMIC DNA]</scope>
    <source>
        <strain evidence="14">Ta-2019</strain>
    </source>
</reference>
<dbReference type="PANTHER" id="PTHR19306:SF6">
    <property type="entry name" value="STRUCTURAL MAINTENANCE OF CHROMOSOMES PROTEIN 6"/>
    <property type="match status" value="1"/>
</dbReference>
<evidence type="ECO:0000256" key="3">
    <source>
        <dbReference type="ARBA" id="ARBA00006793"/>
    </source>
</evidence>
<dbReference type="GO" id="GO:0005524">
    <property type="term" value="F:ATP binding"/>
    <property type="evidence" value="ECO:0007669"/>
    <property type="project" value="UniProtKB-KW"/>
</dbReference>
<keyword evidence="10" id="KW-0234">DNA repair</keyword>
<keyword evidence="7" id="KW-0067">ATP-binding</keyword>
<evidence type="ECO:0000259" key="13">
    <source>
        <dbReference type="Pfam" id="PF02463"/>
    </source>
</evidence>
<dbReference type="SUPFAM" id="SSF52540">
    <property type="entry name" value="P-loop containing nucleoside triphosphate hydrolases"/>
    <property type="match status" value="1"/>
</dbReference>
<evidence type="ECO:0000256" key="10">
    <source>
        <dbReference type="ARBA" id="ARBA00023204"/>
    </source>
</evidence>
<dbReference type="GO" id="GO:0003684">
    <property type="term" value="F:damaged DNA binding"/>
    <property type="evidence" value="ECO:0007669"/>
    <property type="project" value="TreeGrafter"/>
</dbReference>
<dbReference type="GO" id="GO:0005634">
    <property type="term" value="C:nucleus"/>
    <property type="evidence" value="ECO:0007669"/>
    <property type="project" value="UniProtKB-SubCell"/>
</dbReference>
<dbReference type="GO" id="GO:0000724">
    <property type="term" value="P:double-strand break repair via homologous recombination"/>
    <property type="evidence" value="ECO:0007669"/>
    <property type="project" value="TreeGrafter"/>
</dbReference>
<evidence type="ECO:0000256" key="11">
    <source>
        <dbReference type="ARBA" id="ARBA00023242"/>
    </source>
</evidence>
<dbReference type="Pfam" id="PF02463">
    <property type="entry name" value="SMC_N"/>
    <property type="match status" value="1"/>
</dbReference>
<evidence type="ECO:0000313" key="14">
    <source>
        <dbReference type="EMBL" id="KAH9328585.1"/>
    </source>
</evidence>
<accession>A0AA38GUY7</accession>
<evidence type="ECO:0000256" key="4">
    <source>
        <dbReference type="ARBA" id="ARBA00022454"/>
    </source>
</evidence>
<feature type="coiled-coil region" evidence="12">
    <location>
        <begin position="299"/>
        <end position="460"/>
    </location>
</feature>
<name>A0AA38GUY7_TAXCH</name>
<keyword evidence="4" id="KW-0158">Chromosome</keyword>
<dbReference type="GO" id="GO:0003697">
    <property type="term" value="F:single-stranded DNA binding"/>
    <property type="evidence" value="ECO:0007669"/>
    <property type="project" value="TreeGrafter"/>
</dbReference>
<sequence>NNDTLKGFLGFHVFETLSANPQNLSFYFGVICRALASEAKADGGYTGRISGKQQPKGRRGLMYERILAGGKSAILTALCIAFGIKAKSTQRASTLKEFIKNGCSYALVVVELKNEGEDAYKHDAYGDKIIIERRITESTSTTALKNYQGKKVTQKRDELHEIVEHFNIDVENPCVIMTQDKSREFLHSGNDKEKFKFFFRATLLQQVHDLLKNIRNQLDASSAMVDELETSIRPSVKELEELEDKIKSMEYVEKMSQQVQPLKMKLAWSWVYEIDKQIQQQTIRLDKLQGRIPTVQTRINKQQIKMQELEAVQQEKKATITSMMEKTEQIRKSQDDLQQNLSQATRDRVELEEELDRRKAVIRSMQDRIHFLQQQILDIQERHVRTTQAEKNKTEERFRKVHEEVDEANLKIERLRDEERVLDERAMLAMENAKIIASENEDNQSKYRDIKRHIETLRRQQSNKVTAFGGDRILTLLHAIEKRHRQFTKPPIGPVGAHVTLLRDQDWALAIEHAIGKLLNAFVVTNHKDALLLRSCARESNYSNLQIIIYDFERPLLNIPDRMLPNKNLQTVMSAIHTEIPTIVNVLVDQGSVERQVLVRDYDMGKEVAFESRSQNVKEVFTMDGFKMFSRGSVQTTLPPDRRIRVGRLCAAIGEKIDEYENEASKILELIKLADNQKSKADKTLRDLRDNLQSTKRRLVELERFVTSKRLHLQELKSSADMEATADYGPNVDELEQEITKVQGEIQHKEDSLEKLKIRMIQAQKKANDCKISFDSLCDSARVDIENFKEAERELLSVEDALSSAATEKTHYEGIMKNKVIPEAEEAKSELKDLRDKHEENYKKASVICPETEVEAIGGCHEDTPEKLSAQLKRLTQRLNTENQRHPESIDDLRMKYAKCARKINKKRQTFDFFRDKLNACREALELRQTKFERNASLLKRQLTWQFNGHLKKKGISGHIKVNYNEERLSVEVKMPQDTSSSAVRDTRGLSGGERSFSTLCFALALHEMTEAPFRAMDEFDVFMDAVSRKISLDTVVDFAKAQGSQWIFITPHDISMVKSDPKVKKQEMPAPRP</sequence>
<evidence type="ECO:0000256" key="6">
    <source>
        <dbReference type="ARBA" id="ARBA00022763"/>
    </source>
</evidence>
<evidence type="ECO:0000256" key="8">
    <source>
        <dbReference type="ARBA" id="ARBA00023054"/>
    </source>
</evidence>
<evidence type="ECO:0000256" key="7">
    <source>
        <dbReference type="ARBA" id="ARBA00022840"/>
    </source>
</evidence>
<keyword evidence="5" id="KW-0547">Nucleotide-binding</keyword>
<keyword evidence="8 12" id="KW-0175">Coiled coil</keyword>
<comment type="subcellular location">
    <subcellularLocation>
        <location evidence="2">Chromosome</location>
    </subcellularLocation>
    <subcellularLocation>
        <location evidence="1">Nucleus</location>
    </subcellularLocation>
</comment>
<feature type="domain" description="RecF/RecN/SMC N-terminal" evidence="13">
    <location>
        <begin position="70"/>
        <end position="1057"/>
    </location>
</feature>
<feature type="coiled-coil region" evidence="12">
    <location>
        <begin position="657"/>
        <end position="705"/>
    </location>
</feature>
<dbReference type="SUPFAM" id="SSF75553">
    <property type="entry name" value="Smc hinge domain"/>
    <property type="match status" value="1"/>
</dbReference>
<dbReference type="GO" id="GO:0051276">
    <property type="term" value="P:chromosome organization"/>
    <property type="evidence" value="ECO:0007669"/>
    <property type="project" value="InterPro"/>
</dbReference>
<dbReference type="GO" id="GO:0035861">
    <property type="term" value="C:site of double-strand break"/>
    <property type="evidence" value="ECO:0007669"/>
    <property type="project" value="TreeGrafter"/>
</dbReference>
<keyword evidence="15" id="KW-1185">Reference proteome</keyword>
<comment type="similarity">
    <text evidence="3">Belongs to the SMC family. SMC6 subfamily.</text>
</comment>
<evidence type="ECO:0000256" key="12">
    <source>
        <dbReference type="SAM" id="Coils"/>
    </source>
</evidence>
<dbReference type="InterPro" id="IPR036277">
    <property type="entry name" value="SMC_hinge_sf"/>
</dbReference>
<evidence type="ECO:0000256" key="1">
    <source>
        <dbReference type="ARBA" id="ARBA00004123"/>
    </source>
</evidence>
<dbReference type="OMA" id="MCHDHFY"/>
<feature type="coiled-coil region" evidence="12">
    <location>
        <begin position="211"/>
        <end position="245"/>
    </location>
</feature>
<keyword evidence="6" id="KW-0227">DNA damage</keyword>
<dbReference type="Gene3D" id="3.40.50.300">
    <property type="entry name" value="P-loop containing nucleotide triphosphate hydrolases"/>
    <property type="match status" value="2"/>
</dbReference>
<comment type="caution">
    <text evidence="14">The sequence shown here is derived from an EMBL/GenBank/DDBJ whole genome shotgun (WGS) entry which is preliminary data.</text>
</comment>
<keyword evidence="9" id="KW-0233">DNA recombination</keyword>
<feature type="non-terminal residue" evidence="14">
    <location>
        <position position="1"/>
    </location>
</feature>
<dbReference type="InterPro" id="IPR027417">
    <property type="entry name" value="P-loop_NTPase"/>
</dbReference>
<dbReference type="Proteomes" id="UP000824469">
    <property type="component" value="Unassembled WGS sequence"/>
</dbReference>
<evidence type="ECO:0000313" key="15">
    <source>
        <dbReference type="Proteomes" id="UP000824469"/>
    </source>
</evidence>
<evidence type="ECO:0000256" key="2">
    <source>
        <dbReference type="ARBA" id="ARBA00004286"/>
    </source>
</evidence>
<dbReference type="AlphaFoldDB" id="A0AA38GUY7"/>
<keyword evidence="11" id="KW-0539">Nucleus</keyword>
<dbReference type="InterPro" id="IPR003395">
    <property type="entry name" value="RecF/RecN/SMC_N"/>
</dbReference>
<protein>
    <recommendedName>
        <fullName evidence="13">RecF/RecN/SMC N-terminal domain-containing protein</fullName>
    </recommendedName>
</protein>